<dbReference type="PANTHER" id="PTHR43179">
    <property type="entry name" value="RHAMNOSYLTRANSFERASE WBBL"/>
    <property type="match status" value="1"/>
</dbReference>
<comment type="similarity">
    <text evidence="1">Belongs to the glycosyltransferase 2 family.</text>
</comment>
<protein>
    <submittedName>
        <fullName evidence="5">Glycosyltransferase</fullName>
        <ecNumber evidence="5">2.4.-.-</ecNumber>
    </submittedName>
</protein>
<dbReference type="InterPro" id="IPR029044">
    <property type="entry name" value="Nucleotide-diphossugar_trans"/>
</dbReference>
<evidence type="ECO:0000313" key="5">
    <source>
        <dbReference type="EMBL" id="MFC5190305.1"/>
    </source>
</evidence>
<name>A0ABW0BRS3_9BACT</name>
<dbReference type="SUPFAM" id="SSF53448">
    <property type="entry name" value="Nucleotide-diphospho-sugar transferases"/>
    <property type="match status" value="1"/>
</dbReference>
<gene>
    <name evidence="5" type="ORF">ACFPIK_00895</name>
</gene>
<dbReference type="Pfam" id="PF00535">
    <property type="entry name" value="Glycos_transf_2"/>
    <property type="match status" value="1"/>
</dbReference>
<feature type="domain" description="Glycosyltransferase 2-like" evidence="4">
    <location>
        <begin position="7"/>
        <end position="138"/>
    </location>
</feature>
<dbReference type="RefSeq" id="WP_377911252.1">
    <property type="nucleotide sequence ID" value="NZ_JBHSKS010000001.1"/>
</dbReference>
<keyword evidence="2 5" id="KW-0328">Glycosyltransferase</keyword>
<evidence type="ECO:0000256" key="3">
    <source>
        <dbReference type="ARBA" id="ARBA00022679"/>
    </source>
</evidence>
<sequence length="296" mass="34107">MRFGGFIITYQRVQVLLNTLEGIFAQTVPPQHLWIIDNSEDWETEQVLKEKNDSRLTYVRMGKNTGPAGAAVKGLELCGKAGLDWIYWGDDNDPPFREDCFERLLAIRNANPFCGVLGAVGQYFDGRKGKILRVQSRLLEKKPWIEVDYVAGGMCMLVSGDVARVGIAPDPKLFFGFEELDFCLEVKRKGYSIVVDTVLFLEARSKHGRLGFERPLYQKKTNLVREYYSLRNLLYISDSVSLPFMRRNLYQKWSLKAIYGFRYGPGYGCKNMKMISLAFWHYWRGRMGKTLDLNSE</sequence>
<dbReference type="Proteomes" id="UP001596163">
    <property type="component" value="Unassembled WGS sequence"/>
</dbReference>
<accession>A0ABW0BRS3</accession>
<keyword evidence="6" id="KW-1185">Reference proteome</keyword>
<evidence type="ECO:0000259" key="4">
    <source>
        <dbReference type="Pfam" id="PF00535"/>
    </source>
</evidence>
<reference evidence="6" key="1">
    <citation type="journal article" date="2019" name="Int. J. Syst. Evol. Microbiol.">
        <title>The Global Catalogue of Microorganisms (GCM) 10K type strain sequencing project: providing services to taxonomists for standard genome sequencing and annotation.</title>
        <authorList>
            <consortium name="The Broad Institute Genomics Platform"/>
            <consortium name="The Broad Institute Genome Sequencing Center for Infectious Disease"/>
            <person name="Wu L."/>
            <person name="Ma J."/>
        </authorList>
    </citation>
    <scope>NUCLEOTIDE SEQUENCE [LARGE SCALE GENOMIC DNA]</scope>
    <source>
        <strain evidence="6">CGMCC 1.7030</strain>
    </source>
</reference>
<dbReference type="EMBL" id="JBHSKS010000001">
    <property type="protein sequence ID" value="MFC5190305.1"/>
    <property type="molecule type" value="Genomic_DNA"/>
</dbReference>
<keyword evidence="3 5" id="KW-0808">Transferase</keyword>
<evidence type="ECO:0000256" key="1">
    <source>
        <dbReference type="ARBA" id="ARBA00006739"/>
    </source>
</evidence>
<dbReference type="InterPro" id="IPR001173">
    <property type="entry name" value="Glyco_trans_2-like"/>
</dbReference>
<comment type="caution">
    <text evidence="5">The sequence shown here is derived from an EMBL/GenBank/DDBJ whole genome shotgun (WGS) entry which is preliminary data.</text>
</comment>
<dbReference type="EC" id="2.4.-.-" evidence="5"/>
<dbReference type="Gene3D" id="3.90.550.10">
    <property type="entry name" value="Spore Coat Polysaccharide Biosynthesis Protein SpsA, Chain A"/>
    <property type="match status" value="1"/>
</dbReference>
<dbReference type="PANTHER" id="PTHR43179:SF12">
    <property type="entry name" value="GALACTOFURANOSYLTRANSFERASE GLFT2"/>
    <property type="match status" value="1"/>
</dbReference>
<organism evidence="5 6">
    <name type="scientific">Algoriphagus aquatilis</name>
    <dbReference type="NCBI Taxonomy" id="490186"/>
    <lineage>
        <taxon>Bacteria</taxon>
        <taxon>Pseudomonadati</taxon>
        <taxon>Bacteroidota</taxon>
        <taxon>Cytophagia</taxon>
        <taxon>Cytophagales</taxon>
        <taxon>Cyclobacteriaceae</taxon>
        <taxon>Algoriphagus</taxon>
    </lineage>
</organism>
<proteinExistence type="inferred from homology"/>
<evidence type="ECO:0000256" key="2">
    <source>
        <dbReference type="ARBA" id="ARBA00022676"/>
    </source>
</evidence>
<evidence type="ECO:0000313" key="6">
    <source>
        <dbReference type="Proteomes" id="UP001596163"/>
    </source>
</evidence>
<dbReference type="GO" id="GO:0016757">
    <property type="term" value="F:glycosyltransferase activity"/>
    <property type="evidence" value="ECO:0007669"/>
    <property type="project" value="UniProtKB-KW"/>
</dbReference>